<organism evidence="1 2">
    <name type="scientific">Psychrobacter phenylpyruvicus</name>
    <dbReference type="NCBI Taxonomy" id="29432"/>
    <lineage>
        <taxon>Bacteria</taxon>
        <taxon>Pseudomonadati</taxon>
        <taxon>Pseudomonadota</taxon>
        <taxon>Gammaproteobacteria</taxon>
        <taxon>Moraxellales</taxon>
        <taxon>Moraxellaceae</taxon>
        <taxon>Psychrobacter</taxon>
    </lineage>
</organism>
<evidence type="ECO:0000313" key="1">
    <source>
        <dbReference type="EMBL" id="SUD90618.1"/>
    </source>
</evidence>
<dbReference type="AlphaFoldDB" id="A0A379LJ93"/>
<name>A0A379LJ93_9GAMM</name>
<keyword evidence="2" id="KW-1185">Reference proteome</keyword>
<dbReference type="Proteomes" id="UP000254123">
    <property type="component" value="Unassembled WGS sequence"/>
</dbReference>
<gene>
    <name evidence="1" type="ORF">NCTC10526_00957</name>
</gene>
<dbReference type="EMBL" id="UGVC01000001">
    <property type="protein sequence ID" value="SUD90618.1"/>
    <property type="molecule type" value="Genomic_DNA"/>
</dbReference>
<evidence type="ECO:0000313" key="2">
    <source>
        <dbReference type="Proteomes" id="UP000254123"/>
    </source>
</evidence>
<accession>A0A379LJ93</accession>
<proteinExistence type="predicted"/>
<dbReference type="STRING" id="1123034.GCA_000685805_02580"/>
<sequence>MTLCTSVVGCTVGGALIIEGSDNVATGRSNYGKKQSDQVPSAALDAIGVDKNTAGKTKLVVGVSTGFAGSGNLLLKPKPRISNATN</sequence>
<reference evidence="1 2" key="1">
    <citation type="submission" date="2018-06" db="EMBL/GenBank/DDBJ databases">
        <authorList>
            <consortium name="Pathogen Informatics"/>
            <person name="Doyle S."/>
        </authorList>
    </citation>
    <scope>NUCLEOTIDE SEQUENCE [LARGE SCALE GENOMIC DNA]</scope>
    <source>
        <strain evidence="1 2">NCTC10526</strain>
    </source>
</reference>
<protein>
    <submittedName>
        <fullName evidence="1">Uncharacterized protein</fullName>
    </submittedName>
</protein>
<dbReference type="RefSeq" id="WP_028859980.1">
    <property type="nucleotide sequence ID" value="NZ_CAJHAQ010000001.1"/>
</dbReference>